<evidence type="ECO:0000313" key="10">
    <source>
        <dbReference type="EMBL" id="GJN93385.1"/>
    </source>
</evidence>
<feature type="domain" description="Asn/Gln amidotransferase" evidence="9">
    <location>
        <begin position="370"/>
        <end position="537"/>
    </location>
</feature>
<dbReference type="PANTHER" id="PTHR11659">
    <property type="entry name" value="GLUTAMYL-TRNA GLN AMIDOTRANSFERASE SUBUNIT B MITOCHONDRIAL AND PROKARYOTIC PET112-RELATED"/>
    <property type="match status" value="1"/>
</dbReference>
<keyword evidence="4 7" id="KW-0067">ATP-binding</keyword>
<comment type="caution">
    <text evidence="10">The sequence shown here is derived from an EMBL/GenBank/DDBJ whole genome shotgun (WGS) entry which is preliminary data.</text>
</comment>
<comment type="subcellular location">
    <subcellularLocation>
        <location evidence="7">Mitochondrion</location>
    </subcellularLocation>
</comment>
<feature type="region of interest" description="Disordered" evidence="8">
    <location>
        <begin position="93"/>
        <end position="112"/>
    </location>
</feature>
<keyword evidence="5 7" id="KW-0648">Protein biosynthesis</keyword>
<dbReference type="InterPro" id="IPR003789">
    <property type="entry name" value="Asn/Gln_tRNA_amidoTrase-B-like"/>
</dbReference>
<dbReference type="GO" id="GO:0070681">
    <property type="term" value="P:glutaminyl-tRNAGln biosynthesis via transamidation"/>
    <property type="evidence" value="ECO:0007669"/>
    <property type="project" value="UniProtKB-UniRule"/>
</dbReference>
<feature type="compositionally biased region" description="Polar residues" evidence="8">
    <location>
        <begin position="8"/>
        <end position="22"/>
    </location>
</feature>
<evidence type="ECO:0000256" key="2">
    <source>
        <dbReference type="ARBA" id="ARBA00022598"/>
    </source>
</evidence>
<gene>
    <name evidence="10" type="ORF">Rhopal_006439-T1</name>
</gene>
<comment type="function">
    <text evidence="7">Allows the formation of correctly charged Gln-tRNA(Gln) through the transamidation of misacylated Glu-tRNA(Gln) in the mitochondria. The reaction takes place in the presence of glutamine and ATP through an activated gamma-phospho-Glu-tRNA(Gln).</text>
</comment>
<keyword evidence="2 7" id="KW-0436">Ligase</keyword>
<dbReference type="EMBL" id="BQKY01000014">
    <property type="protein sequence ID" value="GJN93385.1"/>
    <property type="molecule type" value="Genomic_DNA"/>
</dbReference>
<evidence type="ECO:0000256" key="1">
    <source>
        <dbReference type="ARBA" id="ARBA00005306"/>
    </source>
</evidence>
<dbReference type="InterPro" id="IPR023168">
    <property type="entry name" value="GatB_Yqey_C_2"/>
</dbReference>
<dbReference type="GO" id="GO:0050567">
    <property type="term" value="F:glutaminyl-tRNA synthase (glutamine-hydrolyzing) activity"/>
    <property type="evidence" value="ECO:0007669"/>
    <property type="project" value="UniProtKB-UniRule"/>
</dbReference>
<sequence length="543" mass="58152">METHSRTRTAPETATYDATPNTHVAPFDASLPGALPVLHPPAVRLALLACLAFDARVNPRSTFDRKHYFYPDLTQGFQVTQRYNPLAKDGVVRVPRPPIPRARSKGKGKQALAEDDDEYFEVRLEQIQLEQDTAKSSHDPHLDPAGGTLVDLNRAGAALVEIVTRPDMRSPEEAAAFVKALQSALRHVGASAANMDKGELRCDVNVSVARLGPDGRETGERGTRCEVKNLNGVRFIAAAIESEIHRQIALLSSSQPVPQSTRGFNAVTSSTFHLRSKESSPDYRYMPDPELGALVVDEQTLDALRRDMPELPDDARRRLCREYGLGKREAGVLVALGEQREEGTGLADGEGGGGGGGGEGEAAEPGLGVRWFEDLARGRDAKTAANWLLHTYLGLLSRASLSLARSPLSPADLGALVDAVAAKRLTGTEAKTLLGEFVALPAAQRDVEAFRAQLAERLAAAPAPSSAELGADGRAQAAAEAALAALVDDLVASHPDEVAKIRAGNAKVVQRLVGEAMKRSRGKADAKRVGDEIRRRLLGGEEK</sequence>
<proteinExistence type="inferred from homology"/>
<dbReference type="Gene3D" id="1.10.10.410">
    <property type="match status" value="1"/>
</dbReference>
<dbReference type="HAMAP" id="MF_00121">
    <property type="entry name" value="GatB"/>
    <property type="match status" value="1"/>
</dbReference>
<name>A0AAV5GTZ1_9BASI</name>
<dbReference type="Pfam" id="PF02637">
    <property type="entry name" value="GatB_Yqey"/>
    <property type="match status" value="1"/>
</dbReference>
<evidence type="ECO:0000256" key="7">
    <source>
        <dbReference type="HAMAP-Rule" id="MF_03147"/>
    </source>
</evidence>
<dbReference type="InterPro" id="IPR014746">
    <property type="entry name" value="Gln_synth/guanido_kin_cat_dom"/>
</dbReference>
<dbReference type="SMART" id="SM00845">
    <property type="entry name" value="GatB_Yqey"/>
    <property type="match status" value="1"/>
</dbReference>
<dbReference type="InterPro" id="IPR004413">
    <property type="entry name" value="GatB"/>
</dbReference>
<evidence type="ECO:0000256" key="8">
    <source>
        <dbReference type="SAM" id="MobiDB-lite"/>
    </source>
</evidence>
<protein>
    <recommendedName>
        <fullName evidence="7">Glutamyl-tRNA(Gln) amidotransferase subunit B, mitochondrial</fullName>
        <shortName evidence="7">Glu-AdT subunit B</shortName>
        <ecNumber evidence="7">6.3.5.-</ecNumber>
    </recommendedName>
</protein>
<dbReference type="InterPro" id="IPR018027">
    <property type="entry name" value="Asn/Gln_amidotransferase"/>
</dbReference>
<keyword evidence="11" id="KW-1185">Reference proteome</keyword>
<feature type="region of interest" description="Disordered" evidence="8">
    <location>
        <begin position="339"/>
        <end position="363"/>
    </location>
</feature>
<dbReference type="InterPro" id="IPR017959">
    <property type="entry name" value="Asn/Gln-tRNA_amidoTrfase_suB/E"/>
</dbReference>
<feature type="region of interest" description="Disordered" evidence="8">
    <location>
        <begin position="1"/>
        <end position="22"/>
    </location>
</feature>
<evidence type="ECO:0000256" key="3">
    <source>
        <dbReference type="ARBA" id="ARBA00022741"/>
    </source>
</evidence>
<dbReference type="NCBIfam" id="TIGR00133">
    <property type="entry name" value="gatB"/>
    <property type="match status" value="1"/>
</dbReference>
<feature type="compositionally biased region" description="Gly residues" evidence="8">
    <location>
        <begin position="346"/>
        <end position="360"/>
    </location>
</feature>
<keyword evidence="7" id="KW-0496">Mitochondrion</keyword>
<dbReference type="Proteomes" id="UP001342314">
    <property type="component" value="Unassembled WGS sequence"/>
</dbReference>
<accession>A0AAV5GTZ1</accession>
<organism evidence="10 11">
    <name type="scientific">Rhodotorula paludigena</name>
    <dbReference type="NCBI Taxonomy" id="86838"/>
    <lineage>
        <taxon>Eukaryota</taxon>
        <taxon>Fungi</taxon>
        <taxon>Dikarya</taxon>
        <taxon>Basidiomycota</taxon>
        <taxon>Pucciniomycotina</taxon>
        <taxon>Microbotryomycetes</taxon>
        <taxon>Sporidiobolales</taxon>
        <taxon>Sporidiobolaceae</taxon>
        <taxon>Rhodotorula</taxon>
    </lineage>
</organism>
<dbReference type="EC" id="6.3.5.-" evidence="7"/>
<dbReference type="GO" id="GO:0005739">
    <property type="term" value="C:mitochondrion"/>
    <property type="evidence" value="ECO:0007669"/>
    <property type="project" value="UniProtKB-SubCell"/>
</dbReference>
<keyword evidence="3 7" id="KW-0547">Nucleotide-binding</keyword>
<comment type="subunit">
    <text evidence="7">Subunit of the heterotrimeric GatCAB amidotransferase (AdT) complex, composed of A, B and C subunits.</text>
</comment>
<dbReference type="InterPro" id="IPR017958">
    <property type="entry name" value="Gln-tRNA_amidoTrfase_suB_CS"/>
</dbReference>
<dbReference type="PANTHER" id="PTHR11659:SF0">
    <property type="entry name" value="GLUTAMYL-TRNA(GLN) AMIDOTRANSFERASE SUBUNIT B, MITOCHONDRIAL"/>
    <property type="match status" value="1"/>
</dbReference>
<evidence type="ECO:0000313" key="11">
    <source>
        <dbReference type="Proteomes" id="UP001342314"/>
    </source>
</evidence>
<dbReference type="Pfam" id="PF02934">
    <property type="entry name" value="GatB_N"/>
    <property type="match status" value="1"/>
</dbReference>
<evidence type="ECO:0000256" key="6">
    <source>
        <dbReference type="ARBA" id="ARBA00047913"/>
    </source>
</evidence>
<evidence type="ECO:0000256" key="5">
    <source>
        <dbReference type="ARBA" id="ARBA00022917"/>
    </source>
</evidence>
<comment type="catalytic activity">
    <reaction evidence="6 7">
        <text>L-glutamyl-tRNA(Gln) + L-glutamine + ATP + H2O = L-glutaminyl-tRNA(Gln) + L-glutamate + ADP + phosphate + H(+)</text>
        <dbReference type="Rhea" id="RHEA:17521"/>
        <dbReference type="Rhea" id="RHEA-COMP:9681"/>
        <dbReference type="Rhea" id="RHEA-COMP:9684"/>
        <dbReference type="ChEBI" id="CHEBI:15377"/>
        <dbReference type="ChEBI" id="CHEBI:15378"/>
        <dbReference type="ChEBI" id="CHEBI:29985"/>
        <dbReference type="ChEBI" id="CHEBI:30616"/>
        <dbReference type="ChEBI" id="CHEBI:43474"/>
        <dbReference type="ChEBI" id="CHEBI:58359"/>
        <dbReference type="ChEBI" id="CHEBI:78520"/>
        <dbReference type="ChEBI" id="CHEBI:78521"/>
        <dbReference type="ChEBI" id="CHEBI:456216"/>
    </reaction>
</comment>
<dbReference type="GO" id="GO:0032543">
    <property type="term" value="P:mitochondrial translation"/>
    <property type="evidence" value="ECO:0007669"/>
    <property type="project" value="UniProtKB-UniRule"/>
</dbReference>
<dbReference type="InterPro" id="IPR006075">
    <property type="entry name" value="Asn/Gln-tRNA_Trfase_suB/E_cat"/>
</dbReference>
<dbReference type="GO" id="GO:0005524">
    <property type="term" value="F:ATP binding"/>
    <property type="evidence" value="ECO:0007669"/>
    <property type="project" value="UniProtKB-KW"/>
</dbReference>
<dbReference type="PROSITE" id="PS01234">
    <property type="entry name" value="GATB"/>
    <property type="match status" value="1"/>
</dbReference>
<reference evidence="10 11" key="1">
    <citation type="submission" date="2021-12" db="EMBL/GenBank/DDBJ databases">
        <title>High titer production of polyol ester of fatty acids by Rhodotorula paludigena BS15 towards product separation-free biomass refinery.</title>
        <authorList>
            <person name="Mano J."/>
            <person name="Ono H."/>
            <person name="Tanaka T."/>
            <person name="Naito K."/>
            <person name="Sushida H."/>
            <person name="Ike M."/>
            <person name="Tokuyasu K."/>
            <person name="Kitaoka M."/>
        </authorList>
    </citation>
    <scope>NUCLEOTIDE SEQUENCE [LARGE SCALE GENOMIC DNA]</scope>
    <source>
        <strain evidence="10 11">BS15</strain>
    </source>
</reference>
<comment type="similarity">
    <text evidence="1 7">Belongs to the GatB/GatE family. GatB subfamily.</text>
</comment>
<dbReference type="SUPFAM" id="SSF55931">
    <property type="entry name" value="Glutamine synthetase/guanido kinase"/>
    <property type="match status" value="1"/>
</dbReference>
<dbReference type="GO" id="GO:0030956">
    <property type="term" value="C:glutamyl-tRNA(Gln) amidotransferase complex"/>
    <property type="evidence" value="ECO:0007669"/>
    <property type="project" value="UniProtKB-UniRule"/>
</dbReference>
<dbReference type="SUPFAM" id="SSF89095">
    <property type="entry name" value="GatB/YqeY motif"/>
    <property type="match status" value="1"/>
</dbReference>
<evidence type="ECO:0000256" key="4">
    <source>
        <dbReference type="ARBA" id="ARBA00022840"/>
    </source>
</evidence>
<dbReference type="AlphaFoldDB" id="A0AAV5GTZ1"/>
<evidence type="ECO:0000259" key="9">
    <source>
        <dbReference type="SMART" id="SM00845"/>
    </source>
</evidence>